<evidence type="ECO:0000256" key="12">
    <source>
        <dbReference type="SAM" id="SignalP"/>
    </source>
</evidence>
<keyword evidence="3" id="KW-1003">Cell membrane</keyword>
<protein>
    <submittedName>
        <fullName evidence="14">Receptor like protein 25</fullName>
    </submittedName>
</protein>
<reference evidence="14" key="1">
    <citation type="submission" date="2025-08" db="UniProtKB">
        <authorList>
            <consortium name="RefSeq"/>
        </authorList>
    </citation>
    <scope>IDENTIFICATION</scope>
    <source>
        <tissue evidence="14">Seedling</tissue>
    </source>
</reference>
<dbReference type="InterPro" id="IPR001611">
    <property type="entry name" value="Leu-rich_rpt"/>
</dbReference>
<dbReference type="InterPro" id="IPR032675">
    <property type="entry name" value="LRR_dom_sf"/>
</dbReference>
<evidence type="ECO:0000256" key="3">
    <source>
        <dbReference type="ARBA" id="ARBA00022475"/>
    </source>
</evidence>
<dbReference type="Gene3D" id="3.80.10.10">
    <property type="entry name" value="Ribonuclease Inhibitor"/>
    <property type="match status" value="1"/>
</dbReference>
<evidence type="ECO:0000256" key="11">
    <source>
        <dbReference type="SAM" id="Phobius"/>
    </source>
</evidence>
<dbReference type="Pfam" id="PF00560">
    <property type="entry name" value="LRR_1"/>
    <property type="match status" value="2"/>
</dbReference>
<keyword evidence="10" id="KW-0325">Glycoprotein</keyword>
<feature type="chain" id="PRO_5047433551" evidence="12">
    <location>
        <begin position="21"/>
        <end position="189"/>
    </location>
</feature>
<evidence type="ECO:0000313" key="13">
    <source>
        <dbReference type="Proteomes" id="UP001652623"/>
    </source>
</evidence>
<evidence type="ECO:0000256" key="4">
    <source>
        <dbReference type="ARBA" id="ARBA00022614"/>
    </source>
</evidence>
<dbReference type="RefSeq" id="XP_060670139.1">
    <property type="nucleotide sequence ID" value="XM_060814156.1"/>
</dbReference>
<dbReference type="PANTHER" id="PTHR27004:SF428">
    <property type="entry name" value="OS01G0160600 PROTEIN"/>
    <property type="match status" value="1"/>
</dbReference>
<keyword evidence="12" id="KW-0732">Signal</keyword>
<evidence type="ECO:0000256" key="9">
    <source>
        <dbReference type="ARBA" id="ARBA00023170"/>
    </source>
</evidence>
<keyword evidence="6" id="KW-0677">Repeat</keyword>
<name>A0ABM4A078_ZIZJJ</name>
<proteinExistence type="inferred from homology"/>
<evidence type="ECO:0000256" key="6">
    <source>
        <dbReference type="ARBA" id="ARBA00022737"/>
    </source>
</evidence>
<feature type="signal peptide" evidence="12">
    <location>
        <begin position="1"/>
        <end position="20"/>
    </location>
</feature>
<dbReference type="Proteomes" id="UP001652623">
    <property type="component" value="Chromosome 2"/>
</dbReference>
<gene>
    <name evidence="14" type="primary">LOC107419651</name>
</gene>
<keyword evidence="13" id="KW-1185">Reference proteome</keyword>
<comment type="subcellular location">
    <subcellularLocation>
        <location evidence="1">Cell membrane</location>
        <topology evidence="1">Single-pass type I membrane protein</topology>
    </subcellularLocation>
</comment>
<keyword evidence="8 11" id="KW-0472">Membrane</keyword>
<organism evidence="13 14">
    <name type="scientific">Ziziphus jujuba</name>
    <name type="common">Chinese jujube</name>
    <name type="synonym">Ziziphus sativa</name>
    <dbReference type="NCBI Taxonomy" id="326968"/>
    <lineage>
        <taxon>Eukaryota</taxon>
        <taxon>Viridiplantae</taxon>
        <taxon>Streptophyta</taxon>
        <taxon>Embryophyta</taxon>
        <taxon>Tracheophyta</taxon>
        <taxon>Spermatophyta</taxon>
        <taxon>Magnoliopsida</taxon>
        <taxon>eudicotyledons</taxon>
        <taxon>Gunneridae</taxon>
        <taxon>Pentapetalae</taxon>
        <taxon>rosids</taxon>
        <taxon>fabids</taxon>
        <taxon>Rosales</taxon>
        <taxon>Rhamnaceae</taxon>
        <taxon>Paliureae</taxon>
        <taxon>Ziziphus</taxon>
    </lineage>
</organism>
<comment type="similarity">
    <text evidence="2">Belongs to the RLP family.</text>
</comment>
<keyword evidence="4" id="KW-0433">Leucine-rich repeat</keyword>
<evidence type="ECO:0000256" key="7">
    <source>
        <dbReference type="ARBA" id="ARBA00022989"/>
    </source>
</evidence>
<accession>A0ABM4A078</accession>
<evidence type="ECO:0000256" key="2">
    <source>
        <dbReference type="ARBA" id="ARBA00009592"/>
    </source>
</evidence>
<evidence type="ECO:0000256" key="1">
    <source>
        <dbReference type="ARBA" id="ARBA00004251"/>
    </source>
</evidence>
<feature type="transmembrane region" description="Helical" evidence="11">
    <location>
        <begin position="141"/>
        <end position="164"/>
    </location>
</feature>
<evidence type="ECO:0000256" key="10">
    <source>
        <dbReference type="ARBA" id="ARBA00023180"/>
    </source>
</evidence>
<dbReference type="GeneID" id="107419651"/>
<dbReference type="SUPFAM" id="SSF52058">
    <property type="entry name" value="L domain-like"/>
    <property type="match status" value="1"/>
</dbReference>
<dbReference type="PANTHER" id="PTHR27004">
    <property type="entry name" value="RECEPTOR-LIKE PROTEIN 12 ISOFORM X1"/>
    <property type="match status" value="1"/>
</dbReference>
<sequence>MGLCVLTAAFSACFIFESSTLPSTTSLLARFLRSLANFQGRIPSSLGNLIELESLDLSNNELSGEIPQQLTGLTFLGYLNLSNNQLTGPIPQSRQIGTFSNSSFEGNCGLCGPPSSKKCETSPVPPSPYSEESGDSIFSGFGWKAVAIGYGCGLIIGLILGYIITSRSPYLVFKIFRVIPPRRLRGANS</sequence>
<evidence type="ECO:0000256" key="5">
    <source>
        <dbReference type="ARBA" id="ARBA00022692"/>
    </source>
</evidence>
<keyword evidence="9 14" id="KW-0675">Receptor</keyword>
<evidence type="ECO:0000313" key="14">
    <source>
        <dbReference type="RefSeq" id="XP_060670139.1"/>
    </source>
</evidence>
<keyword evidence="7 11" id="KW-1133">Transmembrane helix</keyword>
<dbReference type="PRINTS" id="PR00019">
    <property type="entry name" value="LEURICHRPT"/>
</dbReference>
<evidence type="ECO:0000256" key="8">
    <source>
        <dbReference type="ARBA" id="ARBA00023136"/>
    </source>
</evidence>
<keyword evidence="5 11" id="KW-0812">Transmembrane</keyword>